<evidence type="ECO:0000256" key="1">
    <source>
        <dbReference type="ARBA" id="ARBA00022531"/>
    </source>
</evidence>
<dbReference type="InterPro" id="IPR028203">
    <property type="entry name" value="PSII_CF48-like_dom"/>
</dbReference>
<protein>
    <submittedName>
        <fullName evidence="4">Glycosyl hydrolase</fullName>
    </submittedName>
</protein>
<dbReference type="InterPro" id="IPR015943">
    <property type="entry name" value="WD40/YVTN_repeat-like_dom_sf"/>
</dbReference>
<dbReference type="GO" id="GO:0015979">
    <property type="term" value="P:photosynthesis"/>
    <property type="evidence" value="ECO:0007669"/>
    <property type="project" value="UniProtKB-KW"/>
</dbReference>
<proteinExistence type="predicted"/>
<keyword evidence="4" id="KW-0378">Hydrolase</keyword>
<dbReference type="SUPFAM" id="SSF50939">
    <property type="entry name" value="Sialidases"/>
    <property type="match status" value="1"/>
</dbReference>
<feature type="domain" description="Photosynthesis system II assembly factor Ycf48/Hcf136-like" evidence="3">
    <location>
        <begin position="118"/>
        <end position="286"/>
    </location>
</feature>
<evidence type="ECO:0000313" key="4">
    <source>
        <dbReference type="EMBL" id="QHB28815.1"/>
    </source>
</evidence>
<dbReference type="AlphaFoldDB" id="A0AAE6RET5"/>
<dbReference type="PANTHER" id="PTHR47199:SF2">
    <property type="entry name" value="PHOTOSYSTEM II STABILITY_ASSEMBLY FACTOR HCF136, CHLOROPLASTIC"/>
    <property type="match status" value="1"/>
</dbReference>
<dbReference type="GO" id="GO:0009523">
    <property type="term" value="C:photosystem II"/>
    <property type="evidence" value="ECO:0007669"/>
    <property type="project" value="UniProtKB-KW"/>
</dbReference>
<evidence type="ECO:0000259" key="3">
    <source>
        <dbReference type="Pfam" id="PF14870"/>
    </source>
</evidence>
<gene>
    <name evidence="4" type="ORF">TCK1_3469</name>
</gene>
<evidence type="ECO:0000256" key="2">
    <source>
        <dbReference type="ARBA" id="ARBA00023276"/>
    </source>
</evidence>
<dbReference type="PANTHER" id="PTHR47199">
    <property type="entry name" value="PHOTOSYSTEM II STABILITY/ASSEMBLY FACTOR HCF136, CHLOROPLASTIC"/>
    <property type="match status" value="1"/>
</dbReference>
<keyword evidence="1" id="KW-0602">Photosynthesis</keyword>
<dbReference type="EMBL" id="CP040324">
    <property type="protein sequence ID" value="QHB28815.1"/>
    <property type="molecule type" value="Genomic_DNA"/>
</dbReference>
<dbReference type="InterPro" id="IPR036278">
    <property type="entry name" value="Sialidase_sf"/>
</dbReference>
<organism evidence="4 5">
    <name type="scientific">Pseudomonas monteilii</name>
    <dbReference type="NCBI Taxonomy" id="76759"/>
    <lineage>
        <taxon>Bacteria</taxon>
        <taxon>Pseudomonadati</taxon>
        <taxon>Pseudomonadota</taxon>
        <taxon>Gammaproteobacteria</taxon>
        <taxon>Pseudomonadales</taxon>
        <taxon>Pseudomonadaceae</taxon>
        <taxon>Pseudomonas</taxon>
    </lineage>
</organism>
<accession>A0AAE6RET5</accession>
<name>A0AAE6RET5_9PSED</name>
<dbReference type="GO" id="GO:0016787">
    <property type="term" value="F:hydrolase activity"/>
    <property type="evidence" value="ECO:0007669"/>
    <property type="project" value="UniProtKB-KW"/>
</dbReference>
<dbReference type="Gene3D" id="2.130.10.10">
    <property type="entry name" value="YVTN repeat-like/Quinoprotein amine dehydrogenase"/>
    <property type="match status" value="2"/>
</dbReference>
<keyword evidence="2" id="KW-0604">Photosystem II</keyword>
<feature type="domain" description="Photosynthesis system II assembly factor Ycf48/Hcf136-like" evidence="3">
    <location>
        <begin position="27"/>
        <end position="71"/>
    </location>
</feature>
<reference evidence="4 5" key="1">
    <citation type="submission" date="2019-05" db="EMBL/GenBank/DDBJ databases">
        <title>Complete genome sequence of Pseudomonas Pseudomonas resinovorans.</title>
        <authorList>
            <person name="Chen H.-P."/>
        </authorList>
    </citation>
    <scope>NUCLEOTIDE SEQUENCE [LARGE SCALE GENOMIC DNA]</scope>
    <source>
        <strain evidence="4 5">TCU-CK1</strain>
    </source>
</reference>
<evidence type="ECO:0000313" key="5">
    <source>
        <dbReference type="Proteomes" id="UP000464593"/>
    </source>
</evidence>
<dbReference type="Pfam" id="PF14870">
    <property type="entry name" value="PSII_BNR"/>
    <property type="match status" value="2"/>
</dbReference>
<dbReference type="Proteomes" id="UP000464593">
    <property type="component" value="Chromosome"/>
</dbReference>
<sequence>MAVTTAGQKLIAVGMRGLVIVSDDNGLHWRQARVPVQSDLLAVMFPTANKGWAVGHDGTILHSQDGGETWILQLDGRAAEHQFVPFYQARADQGDSRAQAIVEGLKINFRSGPSLPYLSVWFENESVGYAVGSFGSIVATTDGGKHWLPWYERIENPEGLNLNGIYGVGAELLIVGEQGHVFKLDRDTRQFRSIRTGYEGSFFSVLGNDEVLVAFGLRGKFFRSTDHGETWSAGVLPATSTIASGAALANGGGFVMVNAAGQLLLADPGATQVRVASARKAMRLTAVAPLPGNQVVVAGLRGIGLEPLPSLSSR</sequence>